<sequence>MASHETGAVSGVGAGVAAATELFTRGRDQIGRIIAGQQEAVEQALVTMLCGGHALLEGVPGVAKTLTVKTLARFLGLEFRRVQGTPDMMPADILGTNIFTPASGDQPGGFRFHPGPVFTQFLLTDEINRMPPRTQAALLESMEERQVTADGERRALDDFFTVFATQNPVEFEGTYPLPEAQLDRFLLKIMIDYPSAAEERTVLERHHAAHTMTALADTPIEPVPVELLSAARNEIRSVRVEDDIFDYLLAVVRRTREWPAISLGASPRASAALLLTSKAFAAREGRDFVVPDDVKEAALPTLRHRLVLRPEAELEGMSSDRVLRDVLAATPVPK</sequence>
<dbReference type="GO" id="GO:0016887">
    <property type="term" value="F:ATP hydrolysis activity"/>
    <property type="evidence" value="ECO:0007669"/>
    <property type="project" value="InterPro"/>
</dbReference>
<name>A0A1H6AFQ7_9BACT</name>
<dbReference type="PANTHER" id="PTHR42759:SF1">
    <property type="entry name" value="MAGNESIUM-CHELATASE SUBUNIT CHLD"/>
    <property type="match status" value="1"/>
</dbReference>
<dbReference type="PANTHER" id="PTHR42759">
    <property type="entry name" value="MOXR FAMILY PROTEIN"/>
    <property type="match status" value="1"/>
</dbReference>
<dbReference type="SMART" id="SM00382">
    <property type="entry name" value="AAA"/>
    <property type="match status" value="1"/>
</dbReference>
<dbReference type="SUPFAM" id="SSF52540">
    <property type="entry name" value="P-loop containing nucleoside triphosphate hydrolases"/>
    <property type="match status" value="1"/>
</dbReference>
<dbReference type="InterPro" id="IPR011703">
    <property type="entry name" value="ATPase_AAA-3"/>
</dbReference>
<evidence type="ECO:0000313" key="3">
    <source>
        <dbReference type="Proteomes" id="UP000236728"/>
    </source>
</evidence>
<dbReference type="CDD" id="cd00009">
    <property type="entry name" value="AAA"/>
    <property type="match status" value="1"/>
</dbReference>
<keyword evidence="3" id="KW-1185">Reference proteome</keyword>
<dbReference type="PIRSF" id="PIRSF002849">
    <property type="entry name" value="AAA_ATPase_chaperone_MoxR_prd"/>
    <property type="match status" value="1"/>
</dbReference>
<dbReference type="Gene3D" id="3.40.50.300">
    <property type="entry name" value="P-loop containing nucleotide triphosphate hydrolases"/>
    <property type="match status" value="1"/>
</dbReference>
<accession>A0A1H6AFQ7</accession>
<gene>
    <name evidence="2" type="ORF">SAMN05421819_3122</name>
</gene>
<dbReference type="EMBL" id="FNVA01000005">
    <property type="protein sequence ID" value="SEG47321.1"/>
    <property type="molecule type" value="Genomic_DNA"/>
</dbReference>
<dbReference type="Gene3D" id="1.10.8.80">
    <property type="entry name" value="Magnesium chelatase subunit I, C-Terminal domain"/>
    <property type="match status" value="1"/>
</dbReference>
<dbReference type="InterPro" id="IPR041628">
    <property type="entry name" value="ChlI/MoxR_AAA_lid"/>
</dbReference>
<feature type="domain" description="AAA+ ATPase" evidence="1">
    <location>
        <begin position="50"/>
        <end position="195"/>
    </location>
</feature>
<dbReference type="Pfam" id="PF07726">
    <property type="entry name" value="AAA_3"/>
    <property type="match status" value="1"/>
</dbReference>
<evidence type="ECO:0000259" key="1">
    <source>
        <dbReference type="SMART" id="SM00382"/>
    </source>
</evidence>
<dbReference type="OrthoDB" id="9808397at2"/>
<organism evidence="2 3">
    <name type="scientific">Bryocella elongata</name>
    <dbReference type="NCBI Taxonomy" id="863522"/>
    <lineage>
        <taxon>Bacteria</taxon>
        <taxon>Pseudomonadati</taxon>
        <taxon>Acidobacteriota</taxon>
        <taxon>Terriglobia</taxon>
        <taxon>Terriglobales</taxon>
        <taxon>Acidobacteriaceae</taxon>
        <taxon>Bryocella</taxon>
    </lineage>
</organism>
<reference evidence="2 3" key="1">
    <citation type="submission" date="2016-10" db="EMBL/GenBank/DDBJ databases">
        <authorList>
            <person name="de Groot N.N."/>
        </authorList>
    </citation>
    <scope>NUCLEOTIDE SEQUENCE [LARGE SCALE GENOMIC DNA]</scope>
    <source>
        <strain evidence="2 3">DSM 22489</strain>
    </source>
</reference>
<dbReference type="Pfam" id="PF17863">
    <property type="entry name" value="AAA_lid_2"/>
    <property type="match status" value="1"/>
</dbReference>
<evidence type="ECO:0000313" key="2">
    <source>
        <dbReference type="EMBL" id="SEG47321.1"/>
    </source>
</evidence>
<dbReference type="InterPro" id="IPR003593">
    <property type="entry name" value="AAA+_ATPase"/>
</dbReference>
<dbReference type="InterPro" id="IPR027417">
    <property type="entry name" value="P-loop_NTPase"/>
</dbReference>
<dbReference type="InterPro" id="IPR050764">
    <property type="entry name" value="CbbQ/NirQ/NorQ/GpvN"/>
</dbReference>
<dbReference type="GO" id="GO:0005524">
    <property type="term" value="F:ATP binding"/>
    <property type="evidence" value="ECO:0007669"/>
    <property type="project" value="InterPro"/>
</dbReference>
<dbReference type="RefSeq" id="WP_103933987.1">
    <property type="nucleotide sequence ID" value="NZ_FNVA01000005.1"/>
</dbReference>
<dbReference type="AlphaFoldDB" id="A0A1H6AFQ7"/>
<proteinExistence type="predicted"/>
<dbReference type="Proteomes" id="UP000236728">
    <property type="component" value="Unassembled WGS sequence"/>
</dbReference>
<protein>
    <submittedName>
        <fullName evidence="2">MoxR-like ATPase</fullName>
    </submittedName>
</protein>